<dbReference type="InterPro" id="IPR000801">
    <property type="entry name" value="Esterase-like"/>
</dbReference>
<dbReference type="Pfam" id="PF00756">
    <property type="entry name" value="Esterase"/>
    <property type="match status" value="1"/>
</dbReference>
<comment type="caution">
    <text evidence="1">The sequence shown here is derived from an EMBL/GenBank/DDBJ whole genome shotgun (WGS) entry which is preliminary data.</text>
</comment>
<dbReference type="GO" id="GO:0016787">
    <property type="term" value="F:hydrolase activity"/>
    <property type="evidence" value="ECO:0007669"/>
    <property type="project" value="UniProtKB-KW"/>
</dbReference>
<dbReference type="PANTHER" id="PTHR48098">
    <property type="entry name" value="ENTEROCHELIN ESTERASE-RELATED"/>
    <property type="match status" value="1"/>
</dbReference>
<name>A0A367ZJ99_9BACT</name>
<dbReference type="Gene3D" id="2.60.40.10">
    <property type="entry name" value="Immunoglobulins"/>
    <property type="match status" value="1"/>
</dbReference>
<dbReference type="InterPro" id="IPR013783">
    <property type="entry name" value="Ig-like_fold"/>
</dbReference>
<dbReference type="GO" id="GO:0030246">
    <property type="term" value="F:carbohydrate binding"/>
    <property type="evidence" value="ECO:0007669"/>
    <property type="project" value="InterPro"/>
</dbReference>
<sequence length="360" mass="39458">MYLIGNHPAIGAWKGSGVALQPAGPGKFRYQGKFPAGTRLEFKFTRGDFGRVEKSAAGHELPNRTLEVTGPGPVVATFRVAAWADLIEPPAPTITGKYQIWRNFPSRFLGHRRTITILLPRSYDDPAARERRYPVLYMHDGNNLFDPAQSFGGVDWGVDETVDELTRTGELPELIVVGVANTAARLEEYTPFPDPRHGGGKGDLYGRFLIEELKPAVDARLRTRPEAAATALGGSSLGGLISLYLGLKHPEVFGGGLIVMSPSFWWAGGRIIPWAVEQRGAGGRAPLWVDIGLAEGEEALSFCRKFDRAWCPGGIAPARYCYREVPQAGHHEAAWRARFAQPLLHLFGTRAGRASHPSRR</sequence>
<accession>A0A367ZJ99</accession>
<dbReference type="PANTHER" id="PTHR48098:SF6">
    <property type="entry name" value="FERRI-BACILLIBACTIN ESTERASE BESA"/>
    <property type="match status" value="1"/>
</dbReference>
<dbReference type="SUPFAM" id="SSF49452">
    <property type="entry name" value="Starch-binding domain-like"/>
    <property type="match status" value="1"/>
</dbReference>
<evidence type="ECO:0000313" key="2">
    <source>
        <dbReference type="Proteomes" id="UP000252355"/>
    </source>
</evidence>
<gene>
    <name evidence="1" type="ORF">OZSIB_1711</name>
</gene>
<dbReference type="Proteomes" id="UP000252355">
    <property type="component" value="Unassembled WGS sequence"/>
</dbReference>
<reference evidence="1 2" key="1">
    <citation type="submission" date="2018-05" db="EMBL/GenBank/DDBJ databases">
        <title>A metagenomic window into the 2 km-deep terrestrial subsurface aquifer revealed taxonomically and functionally diverse microbial community comprising novel uncultured bacterial lineages.</title>
        <authorList>
            <person name="Kadnikov V.V."/>
            <person name="Mardanov A.V."/>
            <person name="Beletsky A.V."/>
            <person name="Banks D."/>
            <person name="Pimenov N.V."/>
            <person name="Frank Y.A."/>
            <person name="Karnachuk O.V."/>
            <person name="Ravin N.V."/>
        </authorList>
    </citation>
    <scope>NUCLEOTIDE SEQUENCE [LARGE SCALE GENOMIC DNA]</scope>
    <source>
        <strain evidence="1">BY5</strain>
    </source>
</reference>
<dbReference type="Gene3D" id="3.40.50.1820">
    <property type="entry name" value="alpha/beta hydrolase"/>
    <property type="match status" value="1"/>
</dbReference>
<dbReference type="InterPro" id="IPR050583">
    <property type="entry name" value="Mycobacterial_A85_antigen"/>
</dbReference>
<dbReference type="EMBL" id="QOQW01000026">
    <property type="protein sequence ID" value="RCK78195.1"/>
    <property type="molecule type" value="Genomic_DNA"/>
</dbReference>
<dbReference type="AlphaFoldDB" id="A0A367ZJ99"/>
<evidence type="ECO:0000313" key="1">
    <source>
        <dbReference type="EMBL" id="RCK78195.1"/>
    </source>
</evidence>
<proteinExistence type="predicted"/>
<dbReference type="InterPro" id="IPR029058">
    <property type="entry name" value="AB_hydrolase_fold"/>
</dbReference>
<protein>
    <submittedName>
        <fullName evidence="1">CBM2 domain fused to hydrolase of the alpha/beta superfamily</fullName>
    </submittedName>
</protein>
<organism evidence="1 2">
    <name type="scientific">Candidatus Ozemobacter sibiricus</name>
    <dbReference type="NCBI Taxonomy" id="2268124"/>
    <lineage>
        <taxon>Bacteria</taxon>
        <taxon>Candidatus Ozemobacteria</taxon>
        <taxon>Candidatus Ozemobacterales</taxon>
        <taxon>Candidatus Ozemobacteraceae</taxon>
        <taxon>Candidatus Ozemobacter</taxon>
    </lineage>
</organism>
<keyword evidence="1" id="KW-0378">Hydrolase</keyword>
<dbReference type="InterPro" id="IPR013784">
    <property type="entry name" value="Carb-bd-like_fold"/>
</dbReference>
<dbReference type="SUPFAM" id="SSF53474">
    <property type="entry name" value="alpha/beta-Hydrolases"/>
    <property type="match status" value="1"/>
</dbReference>